<accession>A0ABS5XG16</accession>
<dbReference type="Proteomes" id="UP001519667">
    <property type="component" value="Unassembled WGS sequence"/>
</dbReference>
<proteinExistence type="predicted"/>
<name>A0ABS5XG16_9GAMM</name>
<keyword evidence="2" id="KW-1185">Reference proteome</keyword>
<protein>
    <recommendedName>
        <fullName evidence="3">Phytanoyl-CoA dioxygenase</fullName>
    </recommendedName>
</protein>
<evidence type="ECO:0000313" key="1">
    <source>
        <dbReference type="EMBL" id="MBT8765995.1"/>
    </source>
</evidence>
<sequence length="284" mass="32111">MVALHLLDHPLPAEELGARLLNGEILVWREVEALAELRIELDRIIRQTLADDAPTTAEKRLPGEVFIERIRQLRSQVMKDLNLHRPMKAAMEYVGLDLDDSYWDALQLRVVPSAASHQARRIMPLPMHRDNWGSNIAQQLNWWTPIYPTDADNTLAFYPAYWSQAVENDSANWDYLAFKQRMREGKAASHPVLPTLTEPLPAAQLLPLVIQPGDLLAFSGQHLHGSIANAHGRSRFSLETRTVSRDHLTTGLAAPAPDGAAPYRVWEWFKHMCDGTPLGETERL</sequence>
<organism evidence="1 2">
    <name type="scientific">Metapseudomonas boanensis</name>
    <dbReference type="NCBI Taxonomy" id="2822138"/>
    <lineage>
        <taxon>Bacteria</taxon>
        <taxon>Pseudomonadati</taxon>
        <taxon>Pseudomonadota</taxon>
        <taxon>Gammaproteobacteria</taxon>
        <taxon>Pseudomonadales</taxon>
        <taxon>Pseudomonadaceae</taxon>
        <taxon>Metapseudomonas</taxon>
    </lineage>
</organism>
<dbReference type="Gene3D" id="2.60.120.620">
    <property type="entry name" value="q2cbj1_9rhob like domain"/>
    <property type="match status" value="1"/>
</dbReference>
<dbReference type="SUPFAM" id="SSF51197">
    <property type="entry name" value="Clavaminate synthase-like"/>
    <property type="match status" value="1"/>
</dbReference>
<gene>
    <name evidence="1" type="ORF">J7302_07610</name>
</gene>
<dbReference type="EMBL" id="JAGTIS010000003">
    <property type="protein sequence ID" value="MBT8765995.1"/>
    <property type="molecule type" value="Genomic_DNA"/>
</dbReference>
<dbReference type="RefSeq" id="WP_215372565.1">
    <property type="nucleotide sequence ID" value="NZ_JAGTIS010000003.1"/>
</dbReference>
<reference evidence="1 2" key="1">
    <citation type="submission" date="2021-04" db="EMBL/GenBank/DDBJ databases">
        <title>Pseudomonas boanensis sp. nov., a bacterium isolated from river water used for household purposes in Boane District, Mozambique.</title>
        <authorList>
            <person name="Nicklasson M."/>
            <person name="Martin-Rodriguez A.J."/>
            <person name="Thorell K."/>
            <person name="Neves L."/>
            <person name="Mussagy A."/>
            <person name="Rydberg H.A."/>
            <person name="Hernroth B."/>
            <person name="Svensson-Stadler L."/>
            <person name="Sjoling A."/>
        </authorList>
    </citation>
    <scope>NUCLEOTIDE SEQUENCE [LARGE SCALE GENOMIC DNA]</scope>
    <source>
        <strain evidence="1 2">DB1</strain>
    </source>
</reference>
<evidence type="ECO:0008006" key="3">
    <source>
        <dbReference type="Google" id="ProtNLM"/>
    </source>
</evidence>
<evidence type="ECO:0000313" key="2">
    <source>
        <dbReference type="Proteomes" id="UP001519667"/>
    </source>
</evidence>
<comment type="caution">
    <text evidence="1">The sequence shown here is derived from an EMBL/GenBank/DDBJ whole genome shotgun (WGS) entry which is preliminary data.</text>
</comment>